<dbReference type="InterPro" id="IPR029016">
    <property type="entry name" value="GAF-like_dom_sf"/>
</dbReference>
<dbReference type="Pfam" id="PF01614">
    <property type="entry name" value="IclR_C"/>
    <property type="match status" value="1"/>
</dbReference>
<dbReference type="PANTHER" id="PTHR30136">
    <property type="entry name" value="HELIX-TURN-HELIX TRANSCRIPTIONAL REGULATOR, ICLR FAMILY"/>
    <property type="match status" value="1"/>
</dbReference>
<dbReference type="Gene3D" id="1.10.10.10">
    <property type="entry name" value="Winged helix-like DNA-binding domain superfamily/Winged helix DNA-binding domain"/>
    <property type="match status" value="1"/>
</dbReference>
<feature type="domain" description="IclR-ED" evidence="5">
    <location>
        <begin position="69"/>
        <end position="248"/>
    </location>
</feature>
<dbReference type="PANTHER" id="PTHR30136:SF24">
    <property type="entry name" value="HTH-TYPE TRANSCRIPTIONAL REPRESSOR ALLR"/>
    <property type="match status" value="1"/>
</dbReference>
<dbReference type="Gene3D" id="3.30.450.40">
    <property type="match status" value="1"/>
</dbReference>
<feature type="domain" description="HTH iclR-type" evidence="4">
    <location>
        <begin position="7"/>
        <end position="68"/>
    </location>
</feature>
<dbReference type="Pfam" id="PF09339">
    <property type="entry name" value="HTH_IclR"/>
    <property type="match status" value="1"/>
</dbReference>
<dbReference type="InterPro" id="IPR005471">
    <property type="entry name" value="Tscrpt_reg_IclR_N"/>
</dbReference>
<evidence type="ECO:0000256" key="2">
    <source>
        <dbReference type="ARBA" id="ARBA00023125"/>
    </source>
</evidence>
<keyword evidence="1" id="KW-0805">Transcription regulation</keyword>
<protein>
    <submittedName>
        <fullName evidence="6">IclR family transcriptional regulator</fullName>
    </submittedName>
</protein>
<comment type="caution">
    <text evidence="6">The sequence shown here is derived from an EMBL/GenBank/DDBJ whole genome shotgun (WGS) entry which is preliminary data.</text>
</comment>
<dbReference type="SUPFAM" id="SSF46785">
    <property type="entry name" value="Winged helix' DNA-binding domain"/>
    <property type="match status" value="1"/>
</dbReference>
<gene>
    <name evidence="6" type="ORF">ACFOYW_07275</name>
</gene>
<dbReference type="PROSITE" id="PS51077">
    <property type="entry name" value="HTH_ICLR"/>
    <property type="match status" value="1"/>
</dbReference>
<keyword evidence="2" id="KW-0238">DNA-binding</keyword>
<evidence type="ECO:0000256" key="1">
    <source>
        <dbReference type="ARBA" id="ARBA00023015"/>
    </source>
</evidence>
<dbReference type="InterPro" id="IPR014757">
    <property type="entry name" value="Tscrpt_reg_IclR_C"/>
</dbReference>
<evidence type="ECO:0000313" key="7">
    <source>
        <dbReference type="Proteomes" id="UP001595900"/>
    </source>
</evidence>
<evidence type="ECO:0000256" key="3">
    <source>
        <dbReference type="ARBA" id="ARBA00023163"/>
    </source>
</evidence>
<dbReference type="SUPFAM" id="SSF55781">
    <property type="entry name" value="GAF domain-like"/>
    <property type="match status" value="1"/>
</dbReference>
<reference evidence="7" key="1">
    <citation type="journal article" date="2019" name="Int. J. Syst. Evol. Microbiol.">
        <title>The Global Catalogue of Microorganisms (GCM) 10K type strain sequencing project: providing services to taxonomists for standard genome sequencing and annotation.</title>
        <authorList>
            <consortium name="The Broad Institute Genomics Platform"/>
            <consortium name="The Broad Institute Genome Sequencing Center for Infectious Disease"/>
            <person name="Wu L."/>
            <person name="Ma J."/>
        </authorList>
    </citation>
    <scope>NUCLEOTIDE SEQUENCE [LARGE SCALE GENOMIC DNA]</scope>
    <source>
        <strain evidence="7">CGMCC 1.10363</strain>
    </source>
</reference>
<keyword evidence="3" id="KW-0804">Transcription</keyword>
<dbReference type="InterPro" id="IPR050707">
    <property type="entry name" value="HTH_MetabolicPath_Reg"/>
</dbReference>
<keyword evidence="7" id="KW-1185">Reference proteome</keyword>
<dbReference type="InterPro" id="IPR036390">
    <property type="entry name" value="WH_DNA-bd_sf"/>
</dbReference>
<dbReference type="Proteomes" id="UP001595900">
    <property type="component" value="Unassembled WGS sequence"/>
</dbReference>
<evidence type="ECO:0000259" key="5">
    <source>
        <dbReference type="PROSITE" id="PS51078"/>
    </source>
</evidence>
<accession>A0ABV8Q6V7</accession>
<evidence type="ECO:0000259" key="4">
    <source>
        <dbReference type="PROSITE" id="PS51077"/>
    </source>
</evidence>
<organism evidence="6 7">
    <name type="scientific">Gryllotalpicola reticulitermitis</name>
    <dbReference type="NCBI Taxonomy" id="1184153"/>
    <lineage>
        <taxon>Bacteria</taxon>
        <taxon>Bacillati</taxon>
        <taxon>Actinomycetota</taxon>
        <taxon>Actinomycetes</taxon>
        <taxon>Micrococcales</taxon>
        <taxon>Microbacteriaceae</taxon>
        <taxon>Gryllotalpicola</taxon>
    </lineage>
</organism>
<proteinExistence type="predicted"/>
<dbReference type="InterPro" id="IPR036388">
    <property type="entry name" value="WH-like_DNA-bd_sf"/>
</dbReference>
<dbReference type="SMART" id="SM00346">
    <property type="entry name" value="HTH_ICLR"/>
    <property type="match status" value="1"/>
</dbReference>
<evidence type="ECO:0000313" key="6">
    <source>
        <dbReference type="EMBL" id="MFC4243170.1"/>
    </source>
</evidence>
<name>A0ABV8Q6V7_9MICO</name>
<dbReference type="PROSITE" id="PS51078">
    <property type="entry name" value="ICLR_ED"/>
    <property type="match status" value="1"/>
</dbReference>
<dbReference type="RefSeq" id="WP_390228174.1">
    <property type="nucleotide sequence ID" value="NZ_JBHSCN010000005.1"/>
</dbReference>
<dbReference type="EMBL" id="JBHSCN010000005">
    <property type="protein sequence ID" value="MFC4243170.1"/>
    <property type="molecule type" value="Genomic_DNA"/>
</dbReference>
<sequence length="252" mass="26948">MEEQSGVQSVVRAFRLLEMLAESQAGLSLNELSAGVGLPVATSHRLLKTMATLGYVRHLPSRRYGLGLRMMRLGQDADLQLGPIARPHLQKIVEAVGETANLAMLDGDRIVYVAQVPSPHAMRMFTEVGHRTYTHSTGVGKAILSTLDEASVRRIVVRAGMPRDTATTIGDLDELEHDLEVTRDRGYALDDGEHELGVRCYAVPLRGLPVPTAVSVSGPSVRLTEALGEAAVPLLQRTAAALAADLTGEGAA</sequence>